<dbReference type="EMBL" id="FUZT01000010">
    <property type="protein sequence ID" value="SKC83312.1"/>
    <property type="molecule type" value="Genomic_DNA"/>
</dbReference>
<feature type="domain" description="SHOCT" evidence="2">
    <location>
        <begin position="50"/>
        <end position="75"/>
    </location>
</feature>
<protein>
    <submittedName>
        <fullName evidence="3">Putative membrane protein</fullName>
    </submittedName>
</protein>
<sequence>MMHHWMGFNRFGWMGGFMMILWPLLIGVVFYLILKSSRNHSSFNNRKNNALKILDEKYASGAITEDEYLHKKRILKDD</sequence>
<keyword evidence="4" id="KW-1185">Reference proteome</keyword>
<dbReference type="RefSeq" id="WP_208985095.1">
    <property type="nucleotide sequence ID" value="NZ_FUZT01000010.1"/>
</dbReference>
<evidence type="ECO:0000313" key="3">
    <source>
        <dbReference type="EMBL" id="SKC83312.1"/>
    </source>
</evidence>
<dbReference type="STRING" id="36842.SAMN02194393_03877"/>
<dbReference type="InterPro" id="IPR018649">
    <property type="entry name" value="SHOCT"/>
</dbReference>
<reference evidence="3 4" key="1">
    <citation type="submission" date="2017-02" db="EMBL/GenBank/DDBJ databases">
        <authorList>
            <person name="Peterson S.W."/>
        </authorList>
    </citation>
    <scope>NUCLEOTIDE SEQUENCE [LARGE SCALE GENOMIC DNA]</scope>
    <source>
        <strain evidence="3 4">M1</strain>
    </source>
</reference>
<accession>A0A1T5M507</accession>
<keyword evidence="1" id="KW-0472">Membrane</keyword>
<organism evidence="3 4">
    <name type="scientific">Maledivibacter halophilus</name>
    <dbReference type="NCBI Taxonomy" id="36842"/>
    <lineage>
        <taxon>Bacteria</taxon>
        <taxon>Bacillati</taxon>
        <taxon>Bacillota</taxon>
        <taxon>Clostridia</taxon>
        <taxon>Peptostreptococcales</taxon>
        <taxon>Caminicellaceae</taxon>
        <taxon>Maledivibacter</taxon>
    </lineage>
</organism>
<gene>
    <name evidence="3" type="ORF">SAMN02194393_03877</name>
</gene>
<proteinExistence type="predicted"/>
<dbReference type="AlphaFoldDB" id="A0A1T5M507"/>
<keyword evidence="1" id="KW-0812">Transmembrane</keyword>
<evidence type="ECO:0000259" key="2">
    <source>
        <dbReference type="Pfam" id="PF09851"/>
    </source>
</evidence>
<keyword evidence="1" id="KW-1133">Transmembrane helix</keyword>
<dbReference type="Proteomes" id="UP000190285">
    <property type="component" value="Unassembled WGS sequence"/>
</dbReference>
<dbReference type="Pfam" id="PF09851">
    <property type="entry name" value="SHOCT"/>
    <property type="match status" value="1"/>
</dbReference>
<evidence type="ECO:0000313" key="4">
    <source>
        <dbReference type="Proteomes" id="UP000190285"/>
    </source>
</evidence>
<evidence type="ECO:0000256" key="1">
    <source>
        <dbReference type="SAM" id="Phobius"/>
    </source>
</evidence>
<name>A0A1T5M507_9FIRM</name>
<feature type="transmembrane region" description="Helical" evidence="1">
    <location>
        <begin position="12"/>
        <end position="34"/>
    </location>
</feature>